<dbReference type="InterPro" id="IPR027275">
    <property type="entry name" value="PRC-brl_dom"/>
</dbReference>
<dbReference type="SUPFAM" id="SSF50346">
    <property type="entry name" value="PRC-barrel domain"/>
    <property type="match status" value="1"/>
</dbReference>
<dbReference type="RefSeq" id="WP_161351439.1">
    <property type="nucleotide sequence ID" value="NZ_WTUX01000011.1"/>
</dbReference>
<dbReference type="Gene3D" id="2.30.30.240">
    <property type="entry name" value="PRC-barrel domain"/>
    <property type="match status" value="1"/>
</dbReference>
<dbReference type="InterPro" id="IPR011033">
    <property type="entry name" value="PRC_barrel-like_sf"/>
</dbReference>
<feature type="chain" id="PRO_5032661819" evidence="2">
    <location>
        <begin position="21"/>
        <end position="191"/>
    </location>
</feature>
<gene>
    <name evidence="4" type="ORF">GQE99_09965</name>
</gene>
<evidence type="ECO:0000256" key="2">
    <source>
        <dbReference type="SAM" id="SignalP"/>
    </source>
</evidence>
<evidence type="ECO:0000259" key="3">
    <source>
        <dbReference type="Pfam" id="PF05239"/>
    </source>
</evidence>
<organism evidence="4 5">
    <name type="scientific">Maritimibacter harenae</name>
    <dbReference type="NCBI Taxonomy" id="2606218"/>
    <lineage>
        <taxon>Bacteria</taxon>
        <taxon>Pseudomonadati</taxon>
        <taxon>Pseudomonadota</taxon>
        <taxon>Alphaproteobacteria</taxon>
        <taxon>Rhodobacterales</taxon>
        <taxon>Roseobacteraceae</taxon>
        <taxon>Maritimibacter</taxon>
    </lineage>
</organism>
<feature type="signal peptide" evidence="2">
    <location>
        <begin position="1"/>
        <end position="20"/>
    </location>
</feature>
<dbReference type="Proteomes" id="UP000467322">
    <property type="component" value="Unassembled WGS sequence"/>
</dbReference>
<proteinExistence type="predicted"/>
<feature type="domain" description="PRC-barrel" evidence="3">
    <location>
        <begin position="117"/>
        <end position="161"/>
    </location>
</feature>
<evidence type="ECO:0000256" key="1">
    <source>
        <dbReference type="SAM" id="MobiDB-lite"/>
    </source>
</evidence>
<feature type="region of interest" description="Disordered" evidence="1">
    <location>
        <begin position="17"/>
        <end position="57"/>
    </location>
</feature>
<dbReference type="AlphaFoldDB" id="A0A845M950"/>
<sequence>MTRLTTTALALILATGPALAASHTEGDSDGNMENQDSMQSEDMQDEQAMSDEDMSEDADVDVDVTIAEASEAMVNANPQLIRTRDITGGDIYTLAEEDMGMNWEDGLTYNAVEDGWTDIGEIEDVVLDQNGKIAGVVAEIGGIWDLGDKHVMLPIDGLKLVPVDDTEYSVVTRASLDDLQALEDLDEGFWN</sequence>
<accession>A0A845M950</accession>
<reference evidence="4 5" key="1">
    <citation type="submission" date="2019-12" db="EMBL/GenBank/DDBJ databases">
        <title>Maritimibacter sp. nov. sp. isolated from sea sand.</title>
        <authorList>
            <person name="Kim J."/>
            <person name="Jeong S.E."/>
            <person name="Jung H.S."/>
            <person name="Jeon C.O."/>
        </authorList>
    </citation>
    <scope>NUCLEOTIDE SEQUENCE [LARGE SCALE GENOMIC DNA]</scope>
    <source>
        <strain evidence="4 5">DP07</strain>
    </source>
</reference>
<evidence type="ECO:0000313" key="5">
    <source>
        <dbReference type="Proteomes" id="UP000467322"/>
    </source>
</evidence>
<feature type="compositionally biased region" description="Acidic residues" evidence="1">
    <location>
        <begin position="42"/>
        <end position="57"/>
    </location>
</feature>
<dbReference type="PANTHER" id="PTHR36505">
    <property type="entry name" value="BLR1072 PROTEIN"/>
    <property type="match status" value="1"/>
</dbReference>
<dbReference type="EMBL" id="WTUX01000011">
    <property type="protein sequence ID" value="MZR13344.1"/>
    <property type="molecule type" value="Genomic_DNA"/>
</dbReference>
<evidence type="ECO:0000313" key="4">
    <source>
        <dbReference type="EMBL" id="MZR13344.1"/>
    </source>
</evidence>
<name>A0A845M950_9RHOB</name>
<keyword evidence="5" id="KW-1185">Reference proteome</keyword>
<dbReference type="PANTHER" id="PTHR36505:SF1">
    <property type="entry name" value="BLR1072 PROTEIN"/>
    <property type="match status" value="1"/>
</dbReference>
<comment type="caution">
    <text evidence="4">The sequence shown here is derived from an EMBL/GenBank/DDBJ whole genome shotgun (WGS) entry which is preliminary data.</text>
</comment>
<protein>
    <submittedName>
        <fullName evidence="4">PRC-barrel domain containing protein</fullName>
    </submittedName>
</protein>
<keyword evidence="2" id="KW-0732">Signal</keyword>
<feature type="compositionally biased region" description="Polar residues" evidence="1">
    <location>
        <begin position="31"/>
        <end position="41"/>
    </location>
</feature>
<dbReference type="Pfam" id="PF05239">
    <property type="entry name" value="PRC"/>
    <property type="match status" value="1"/>
</dbReference>